<sequence>MAAEELEQLRVQVARLEEQLAEEQHLRRAAEAATEAVAADRSRLQRARDELAAALLAAEKRVLEAEEEAAAAHAAAAAAQQQLQAGGGGTGGQQGTLQREQQQARAAGVSPSPQRRQLTEEEAADAEVLLAALDQERQRSEELVRTLEAAEREAVSATEKLLKAQAKIEQLKAKGKAKDKGGVSGIPPSPSLASLDGGEAVEALQARIAALKASRDKLIGAFDAQAAEIERLSGDNAALAESLAQLRDAAAKWEAQAQASLAQNERLKDLLEESATWSIPAAPGSASAPSSSVAGGGGSTAAAAAVQAAEALTAAAAAAGSPRVGEGGGSGAAGAGSNGAAGGSSLAELCRRFERELLLEKARSTQLDLQVRALCMELTRAAQSSGQMQAALLPMLGGVEARLVQVLGLKARQGPSSALLGGQHARWASGGPLSGLLEAASGLVTRPAAPAYPTHVPLNGLEKGAVALLSLWGAFRNPWRGDLVASAGETTGLPAIIAMRERMRRSEVGRQILAERPLITDDVVGPCWDMPEHTFGGAYARFMGSRGFLASGRPPCRFIDDPELAYVITRARQVHDFWHVLFGCHTNGFGEVALKAVEFVQTGLPMTGLAVLAGEWRFKPEDRALLNREFLPWALRAGARAPDLMCIYYEKHFEDNLEELRLRWRIEPAPAAPQNAQPQRGHLPQPGGEGHEPSSDAPSAPAAAGAPAAA</sequence>
<evidence type="ECO:0000256" key="1">
    <source>
        <dbReference type="ARBA" id="ARBA00022688"/>
    </source>
</evidence>
<name>A0A2P6TFU9_CHLSO</name>
<dbReference type="HAMAP" id="MF_03111">
    <property type="entry name" value="Coq4"/>
    <property type="match status" value="1"/>
</dbReference>
<comment type="pathway">
    <text evidence="6">Cofactor biosynthesis; ubiquinone biosynthesis.</text>
</comment>
<feature type="compositionally biased region" description="Low complexity" evidence="8">
    <location>
        <begin position="668"/>
        <end position="679"/>
    </location>
</feature>
<feature type="binding site" evidence="6">
    <location>
        <position position="575"/>
    </location>
    <ligand>
        <name>Zn(2+)</name>
        <dbReference type="ChEBI" id="CHEBI:29105"/>
    </ligand>
</feature>
<dbReference type="PANTHER" id="PTHR12922">
    <property type="entry name" value="UBIQUINONE BIOSYNTHESIS PROTEIN"/>
    <property type="match status" value="1"/>
</dbReference>
<comment type="subcellular location">
    <subcellularLocation>
        <location evidence="6">Mitochondrion inner membrane</location>
        <topology evidence="6">Peripheral membrane protein</topology>
        <orientation evidence="6">Matrix side</orientation>
    </subcellularLocation>
</comment>
<evidence type="ECO:0000256" key="3">
    <source>
        <dbReference type="ARBA" id="ARBA00023128"/>
    </source>
</evidence>
<keyword evidence="6" id="KW-0479">Metal-binding</keyword>
<protein>
    <recommendedName>
        <fullName evidence="6">Ubiquinone biosynthesis protein COQ4 homolog, mitochondrial</fullName>
    </recommendedName>
    <alternativeName>
        <fullName evidence="6">4-hydroxy-3-methoxy-5-polyprenylbenzoate decarboxylase</fullName>
        <ecNumber evidence="6">4.1.1.130</ecNumber>
    </alternativeName>
    <alternativeName>
        <fullName evidence="6">Coenzyme Q biosynthesis protein 4 homolog</fullName>
    </alternativeName>
</protein>
<keyword evidence="9" id="KW-0830">Ubiquinone</keyword>
<keyword evidence="6" id="KW-0862">Zinc</keyword>
<proteinExistence type="inferred from homology"/>
<feature type="binding site" evidence="6">
    <location>
        <position position="576"/>
    </location>
    <ligand>
        <name>Zn(2+)</name>
        <dbReference type="ChEBI" id="CHEBI:29105"/>
    </ligand>
</feature>
<feature type="compositionally biased region" description="Gly residues" evidence="8">
    <location>
        <begin position="85"/>
        <end position="94"/>
    </location>
</feature>
<keyword evidence="5 6" id="KW-0456">Lyase</keyword>
<keyword evidence="7" id="KW-0175">Coiled coil</keyword>
<dbReference type="EC" id="4.1.1.130" evidence="6"/>
<feature type="compositionally biased region" description="Low complexity" evidence="8">
    <location>
        <begin position="95"/>
        <end position="105"/>
    </location>
</feature>
<dbReference type="InterPro" id="IPR007715">
    <property type="entry name" value="Coq4"/>
</dbReference>
<accession>A0A2P6TFU9</accession>
<reference evidence="9 10" key="1">
    <citation type="journal article" date="2018" name="Plant J.">
        <title>Genome sequences of Chlorella sorokiniana UTEX 1602 and Micractinium conductrix SAG 241.80: implications to maltose excretion by a green alga.</title>
        <authorList>
            <person name="Arriola M.B."/>
            <person name="Velmurugan N."/>
            <person name="Zhang Y."/>
            <person name="Plunkett M.H."/>
            <person name="Hondzo H."/>
            <person name="Barney B.M."/>
        </authorList>
    </citation>
    <scope>NUCLEOTIDE SEQUENCE [LARGE SCALE GENOMIC DNA]</scope>
    <source>
        <strain evidence="10">UTEX 1602</strain>
    </source>
</reference>
<gene>
    <name evidence="9" type="ORF">C2E21_8078</name>
</gene>
<organism evidence="9 10">
    <name type="scientific">Chlorella sorokiniana</name>
    <name type="common">Freshwater green alga</name>
    <dbReference type="NCBI Taxonomy" id="3076"/>
    <lineage>
        <taxon>Eukaryota</taxon>
        <taxon>Viridiplantae</taxon>
        <taxon>Chlorophyta</taxon>
        <taxon>core chlorophytes</taxon>
        <taxon>Trebouxiophyceae</taxon>
        <taxon>Chlorellales</taxon>
        <taxon>Chlorellaceae</taxon>
        <taxon>Chlorella clade</taxon>
        <taxon>Chlorella</taxon>
    </lineage>
</organism>
<feature type="coiled-coil region" evidence="7">
    <location>
        <begin position="3"/>
        <end position="82"/>
    </location>
</feature>
<comment type="function">
    <text evidence="6">Lyase that catalyzes the C1-decarboxylation of 4-hydroxy-3-methoxy-5-(all-trans-polyprenyl)benzoic acid into 2-methoxy-6-(all-trans-polyprenyl)phenol during ubiquinone biosynthesis.</text>
</comment>
<evidence type="ECO:0000256" key="8">
    <source>
        <dbReference type="SAM" id="MobiDB-lite"/>
    </source>
</evidence>
<comment type="caution">
    <text evidence="9">The sequence shown here is derived from an EMBL/GenBank/DDBJ whole genome shotgun (WGS) entry which is preliminary data.</text>
</comment>
<keyword evidence="4 6" id="KW-0472">Membrane</keyword>
<dbReference type="EMBL" id="LHPG02000018">
    <property type="protein sequence ID" value="PRW32984.1"/>
    <property type="molecule type" value="Genomic_DNA"/>
</dbReference>
<evidence type="ECO:0000313" key="10">
    <source>
        <dbReference type="Proteomes" id="UP000239899"/>
    </source>
</evidence>
<keyword evidence="3 6" id="KW-0496">Mitochondrion</keyword>
<feature type="region of interest" description="Disordered" evidence="8">
    <location>
        <begin position="668"/>
        <end position="710"/>
    </location>
</feature>
<evidence type="ECO:0000256" key="2">
    <source>
        <dbReference type="ARBA" id="ARBA00022792"/>
    </source>
</evidence>
<evidence type="ECO:0000256" key="7">
    <source>
        <dbReference type="SAM" id="Coils"/>
    </source>
</evidence>
<dbReference type="OrthoDB" id="4249at2759"/>
<dbReference type="InterPro" id="IPR027540">
    <property type="entry name" value="Coq4_euk"/>
</dbReference>
<feature type="binding site" evidence="6">
    <location>
        <position position="579"/>
    </location>
    <ligand>
        <name>Zn(2+)</name>
        <dbReference type="ChEBI" id="CHEBI:29105"/>
    </ligand>
</feature>
<evidence type="ECO:0000313" key="9">
    <source>
        <dbReference type="EMBL" id="PRW32984.1"/>
    </source>
</evidence>
<dbReference type="GO" id="GO:0031314">
    <property type="term" value="C:extrinsic component of mitochondrial inner membrane"/>
    <property type="evidence" value="ECO:0007669"/>
    <property type="project" value="UniProtKB-UniRule"/>
</dbReference>
<feature type="coiled-coil region" evidence="7">
    <location>
        <begin position="201"/>
        <end position="270"/>
    </location>
</feature>
<comment type="similarity">
    <text evidence="6">Belongs to the COQ4 family.</text>
</comment>
<dbReference type="UniPathway" id="UPA00232"/>
<comment type="subunit">
    <text evidence="6">Component of a multi-subunit COQ enzyme complex.</text>
</comment>
<keyword evidence="1 6" id="KW-0831">Ubiquinone biosynthesis</keyword>
<evidence type="ECO:0000256" key="5">
    <source>
        <dbReference type="ARBA" id="ARBA00023239"/>
    </source>
</evidence>
<dbReference type="Pfam" id="PF05019">
    <property type="entry name" value="Coq4"/>
    <property type="match status" value="1"/>
</dbReference>
<keyword evidence="10" id="KW-1185">Reference proteome</keyword>
<comment type="cofactor">
    <cofactor evidence="6">
        <name>Zn(2+)</name>
        <dbReference type="ChEBI" id="CHEBI:29105"/>
    </cofactor>
</comment>
<feature type="binding site" evidence="6">
    <location>
        <position position="591"/>
    </location>
    <ligand>
        <name>Zn(2+)</name>
        <dbReference type="ChEBI" id="CHEBI:29105"/>
    </ligand>
</feature>
<dbReference type="AlphaFoldDB" id="A0A2P6TFU9"/>
<dbReference type="Proteomes" id="UP000239899">
    <property type="component" value="Unassembled WGS sequence"/>
</dbReference>
<evidence type="ECO:0000256" key="6">
    <source>
        <dbReference type="HAMAP-Rule" id="MF_03111"/>
    </source>
</evidence>
<dbReference type="STRING" id="3076.A0A2P6TFU9"/>
<comment type="catalytic activity">
    <reaction evidence="6">
        <text>a 4-hydroxy-3-methoxy-5-(all-trans-polyprenyl)benzoate + H(+) = a 2-methoxy-6-(all-trans-polyprenyl)phenol + CO2</text>
        <dbReference type="Rhea" id="RHEA:81179"/>
        <dbReference type="Rhea" id="RHEA-COMP:9551"/>
        <dbReference type="Rhea" id="RHEA-COMP:10931"/>
        <dbReference type="ChEBI" id="CHEBI:15378"/>
        <dbReference type="ChEBI" id="CHEBI:16526"/>
        <dbReference type="ChEBI" id="CHEBI:62731"/>
        <dbReference type="ChEBI" id="CHEBI:84443"/>
        <dbReference type="EC" id="4.1.1.130"/>
    </reaction>
</comment>
<feature type="region of interest" description="Disordered" evidence="8">
    <location>
        <begin position="83"/>
        <end position="122"/>
    </location>
</feature>
<dbReference type="GO" id="GO:0120539">
    <property type="term" value="F:4-hydroxy-3-methoxy-5-polyprenylbenzoate decarboxylase activity"/>
    <property type="evidence" value="ECO:0007669"/>
    <property type="project" value="UniProtKB-EC"/>
</dbReference>
<evidence type="ECO:0000256" key="4">
    <source>
        <dbReference type="ARBA" id="ARBA00023136"/>
    </source>
</evidence>
<keyword evidence="2 6" id="KW-0999">Mitochondrion inner membrane</keyword>
<feature type="compositionally biased region" description="Low complexity" evidence="8">
    <location>
        <begin position="695"/>
        <end position="710"/>
    </location>
</feature>
<dbReference type="PANTHER" id="PTHR12922:SF7">
    <property type="entry name" value="UBIQUINONE BIOSYNTHESIS PROTEIN COQ4 HOMOLOG, MITOCHONDRIAL"/>
    <property type="match status" value="1"/>
</dbReference>
<dbReference type="GO" id="GO:0008270">
    <property type="term" value="F:zinc ion binding"/>
    <property type="evidence" value="ECO:0007669"/>
    <property type="project" value="UniProtKB-UniRule"/>
</dbReference>